<sequence length="179" mass="20145">MVFHGRLYGLTMGILGPIIWFQYMMFCYVVQYILSMMSGHSPVSNHEMFEFKDSHSTLASTSKEANSAEKILKGSVLVEAADGVPAPDTFSLLNNRNNFKYIDSTLPCIDDKVPLAENEDLPNTSGTSDESKDDSKLSEECDKPDGTWPQKDEKDNQNEEDFCFKCLYVSMQCCECSIM</sequence>
<evidence type="ECO:0000256" key="2">
    <source>
        <dbReference type="SAM" id="Phobius"/>
    </source>
</evidence>
<feature type="transmembrane region" description="Helical" evidence="2">
    <location>
        <begin position="12"/>
        <end position="34"/>
    </location>
</feature>
<keyword evidence="2" id="KW-0812">Transmembrane</keyword>
<organism evidence="3 4">
    <name type="scientific">Cryptolaemus montrouzieri</name>
    <dbReference type="NCBI Taxonomy" id="559131"/>
    <lineage>
        <taxon>Eukaryota</taxon>
        <taxon>Metazoa</taxon>
        <taxon>Ecdysozoa</taxon>
        <taxon>Arthropoda</taxon>
        <taxon>Hexapoda</taxon>
        <taxon>Insecta</taxon>
        <taxon>Pterygota</taxon>
        <taxon>Neoptera</taxon>
        <taxon>Endopterygota</taxon>
        <taxon>Coleoptera</taxon>
        <taxon>Polyphaga</taxon>
        <taxon>Cucujiformia</taxon>
        <taxon>Coccinelloidea</taxon>
        <taxon>Coccinellidae</taxon>
        <taxon>Scymninae</taxon>
        <taxon>Scymnini</taxon>
        <taxon>Cryptolaemus</taxon>
    </lineage>
</organism>
<evidence type="ECO:0000313" key="3">
    <source>
        <dbReference type="EMBL" id="KAL3284843.1"/>
    </source>
</evidence>
<evidence type="ECO:0000313" key="4">
    <source>
        <dbReference type="Proteomes" id="UP001516400"/>
    </source>
</evidence>
<dbReference type="Proteomes" id="UP001516400">
    <property type="component" value="Unassembled WGS sequence"/>
</dbReference>
<proteinExistence type="predicted"/>
<dbReference type="EMBL" id="JABFTP020000165">
    <property type="protein sequence ID" value="KAL3284843.1"/>
    <property type="molecule type" value="Genomic_DNA"/>
</dbReference>
<comment type="caution">
    <text evidence="3">The sequence shown here is derived from an EMBL/GenBank/DDBJ whole genome shotgun (WGS) entry which is preliminary data.</text>
</comment>
<keyword evidence="2" id="KW-1133">Transmembrane helix</keyword>
<keyword evidence="2" id="KW-0472">Membrane</keyword>
<feature type="compositionally biased region" description="Basic and acidic residues" evidence="1">
    <location>
        <begin position="129"/>
        <end position="156"/>
    </location>
</feature>
<keyword evidence="4" id="KW-1185">Reference proteome</keyword>
<reference evidence="3 4" key="1">
    <citation type="journal article" date="2021" name="BMC Biol.">
        <title>Horizontally acquired antibacterial genes associated with adaptive radiation of ladybird beetles.</title>
        <authorList>
            <person name="Li H.S."/>
            <person name="Tang X.F."/>
            <person name="Huang Y.H."/>
            <person name="Xu Z.Y."/>
            <person name="Chen M.L."/>
            <person name="Du X.Y."/>
            <person name="Qiu B.Y."/>
            <person name="Chen P.T."/>
            <person name="Zhang W."/>
            <person name="Slipinski A."/>
            <person name="Escalona H.E."/>
            <person name="Waterhouse R.M."/>
            <person name="Zwick A."/>
            <person name="Pang H."/>
        </authorList>
    </citation>
    <scope>NUCLEOTIDE SEQUENCE [LARGE SCALE GENOMIC DNA]</scope>
    <source>
        <strain evidence="3">SYSU2018</strain>
    </source>
</reference>
<evidence type="ECO:0000256" key="1">
    <source>
        <dbReference type="SAM" id="MobiDB-lite"/>
    </source>
</evidence>
<feature type="region of interest" description="Disordered" evidence="1">
    <location>
        <begin position="116"/>
        <end position="156"/>
    </location>
</feature>
<accession>A0ABD2P289</accession>
<protein>
    <submittedName>
        <fullName evidence="3">Uncharacterized protein</fullName>
    </submittedName>
</protein>
<dbReference type="AlphaFoldDB" id="A0ABD2P289"/>
<name>A0ABD2P289_9CUCU</name>
<gene>
    <name evidence="3" type="ORF">HHI36_018982</name>
</gene>